<dbReference type="InterPro" id="IPR010982">
    <property type="entry name" value="Lambda_DNA-bd_dom_sf"/>
</dbReference>
<comment type="caution">
    <text evidence="6">The sequence shown here is derived from an EMBL/GenBank/DDBJ whole genome shotgun (WGS) entry which is preliminary data.</text>
</comment>
<dbReference type="PROSITE" id="PS50932">
    <property type="entry name" value="HTH_LACI_2"/>
    <property type="match status" value="1"/>
</dbReference>
<protein>
    <submittedName>
        <fullName evidence="6">LacI family transcriptional regulator</fullName>
    </submittedName>
</protein>
<evidence type="ECO:0000259" key="5">
    <source>
        <dbReference type="PROSITE" id="PS50932"/>
    </source>
</evidence>
<dbReference type="Gene3D" id="1.10.260.40">
    <property type="entry name" value="lambda repressor-like DNA-binding domains"/>
    <property type="match status" value="1"/>
</dbReference>
<gene>
    <name evidence="6" type="ORF">N5B56_03585</name>
</gene>
<dbReference type="PANTHER" id="PTHR30146:SF95">
    <property type="entry name" value="RIBOSE OPERON REPRESSOR"/>
    <property type="match status" value="1"/>
</dbReference>
<name>A0ABT2LY09_9FIRM</name>
<dbReference type="PRINTS" id="PR00036">
    <property type="entry name" value="HTHLACI"/>
</dbReference>
<accession>A0ABT2LY09</accession>
<dbReference type="Pfam" id="PF13377">
    <property type="entry name" value="Peripla_BP_3"/>
    <property type="match status" value="1"/>
</dbReference>
<dbReference type="Proteomes" id="UP001431199">
    <property type="component" value="Unassembled WGS sequence"/>
</dbReference>
<dbReference type="InterPro" id="IPR000843">
    <property type="entry name" value="HTH_LacI"/>
</dbReference>
<dbReference type="SUPFAM" id="SSF53822">
    <property type="entry name" value="Periplasmic binding protein-like I"/>
    <property type="match status" value="1"/>
</dbReference>
<dbReference type="EMBL" id="JAODBU010000003">
    <property type="protein sequence ID" value="MCT7398170.1"/>
    <property type="molecule type" value="Genomic_DNA"/>
</dbReference>
<dbReference type="Pfam" id="PF00356">
    <property type="entry name" value="LacI"/>
    <property type="match status" value="1"/>
</dbReference>
<evidence type="ECO:0000256" key="3">
    <source>
        <dbReference type="ARBA" id="ARBA00023125"/>
    </source>
</evidence>
<evidence type="ECO:0000256" key="1">
    <source>
        <dbReference type="ARBA" id="ARBA00022491"/>
    </source>
</evidence>
<evidence type="ECO:0000313" key="7">
    <source>
        <dbReference type="Proteomes" id="UP001431199"/>
    </source>
</evidence>
<dbReference type="SUPFAM" id="SSF47413">
    <property type="entry name" value="lambda repressor-like DNA-binding domains"/>
    <property type="match status" value="1"/>
</dbReference>
<proteinExistence type="predicted"/>
<keyword evidence="2" id="KW-0805">Transcription regulation</keyword>
<dbReference type="PROSITE" id="PS00356">
    <property type="entry name" value="HTH_LACI_1"/>
    <property type="match status" value="1"/>
</dbReference>
<keyword evidence="4" id="KW-0804">Transcription</keyword>
<evidence type="ECO:0000313" key="6">
    <source>
        <dbReference type="EMBL" id="MCT7398170.1"/>
    </source>
</evidence>
<feature type="domain" description="HTH lacI-type" evidence="5">
    <location>
        <begin position="5"/>
        <end position="59"/>
    </location>
</feature>
<dbReference type="CDD" id="cd06291">
    <property type="entry name" value="PBP1_Qymf-like"/>
    <property type="match status" value="1"/>
</dbReference>
<dbReference type="InterPro" id="IPR046335">
    <property type="entry name" value="LacI/GalR-like_sensor"/>
</dbReference>
<dbReference type="CDD" id="cd01392">
    <property type="entry name" value="HTH_LacI"/>
    <property type="match status" value="1"/>
</dbReference>
<reference evidence="6" key="1">
    <citation type="submission" date="2022-09" db="EMBL/GenBank/DDBJ databases">
        <title>Eubacterium sp. LFL-14 isolated from human feces.</title>
        <authorList>
            <person name="Liu F."/>
        </authorList>
    </citation>
    <scope>NUCLEOTIDE SEQUENCE</scope>
    <source>
        <strain evidence="6">LFL-14</strain>
    </source>
</reference>
<evidence type="ECO:0000256" key="4">
    <source>
        <dbReference type="ARBA" id="ARBA00023163"/>
    </source>
</evidence>
<sequence>MKNNVSIKDIAKMAGVSIATVSRVINKSGKVAKETEEKILQIMKENNYVPNLLAKGMRTNKVTTIGIVIPDISNEFFSKIAKQIQTLFFNKGYASIICNTSEDDKIEKQCIEMLQAQQVGGIIHIVSEKANKENKILIPTVYLDREPKFSNKRKDMAIIESDNLSGGYIATDAMIKKGCKNIICLSPKDVVSTHKKRCQGYAYAMNENGLNLKIIIVDNVSLEEGYNKTKEYIKNNKIDGIFATTDIIAIGAIKAIKEAGFKIPENVKVFGYDASNMSEVIETPLSTIVQPIEEMTLAAVEMLEKNMNGEKIKENRLILPVKIKER</sequence>
<dbReference type="PANTHER" id="PTHR30146">
    <property type="entry name" value="LACI-RELATED TRANSCRIPTIONAL REPRESSOR"/>
    <property type="match status" value="1"/>
</dbReference>
<dbReference type="SMART" id="SM00354">
    <property type="entry name" value="HTH_LACI"/>
    <property type="match status" value="1"/>
</dbReference>
<dbReference type="Gene3D" id="3.40.50.2300">
    <property type="match status" value="2"/>
</dbReference>
<evidence type="ECO:0000256" key="2">
    <source>
        <dbReference type="ARBA" id="ARBA00023015"/>
    </source>
</evidence>
<dbReference type="InterPro" id="IPR028082">
    <property type="entry name" value="Peripla_BP_I"/>
</dbReference>
<keyword evidence="7" id="KW-1185">Reference proteome</keyword>
<keyword evidence="3" id="KW-0238">DNA-binding</keyword>
<dbReference type="RefSeq" id="WP_260978403.1">
    <property type="nucleotide sequence ID" value="NZ_JAODBU010000003.1"/>
</dbReference>
<keyword evidence="1" id="KW-0678">Repressor</keyword>
<organism evidence="6 7">
    <name type="scientific">Eubacterium album</name>
    <dbReference type="NCBI Taxonomy" id="2978477"/>
    <lineage>
        <taxon>Bacteria</taxon>
        <taxon>Bacillati</taxon>
        <taxon>Bacillota</taxon>
        <taxon>Clostridia</taxon>
        <taxon>Eubacteriales</taxon>
        <taxon>Eubacteriaceae</taxon>
        <taxon>Eubacterium</taxon>
    </lineage>
</organism>